<evidence type="ECO:0000256" key="1">
    <source>
        <dbReference type="SAM" id="MobiDB-lite"/>
    </source>
</evidence>
<reference evidence="2" key="1">
    <citation type="submission" date="2013-04" db="EMBL/GenBank/DDBJ databases">
        <title>Comparative Genomics of Relapsing Fever Spirochetes.</title>
        <authorList>
            <person name="Schwan T.G."/>
            <person name="Raffel S.J."/>
            <person name="Porcella S.F."/>
            <person name="Martens C.A."/>
            <person name="Bruno D.P."/>
            <person name="Ricklefs S.M."/>
            <person name="Barbian K.B."/>
        </authorList>
    </citation>
    <scope>NUCLEOTIDE SEQUENCE</scope>
    <source>
        <strain evidence="2">Co53</strain>
        <plasmid evidence="2">unnamed</plasmid>
    </source>
</reference>
<accession>W5SWW9</accession>
<name>W5SWW9_9SPIR</name>
<organism evidence="2">
    <name type="scientific">Borrelia coriaceae ATCC 43381</name>
    <dbReference type="NCBI Taxonomy" id="1408429"/>
    <lineage>
        <taxon>Bacteria</taxon>
        <taxon>Pseudomonadati</taxon>
        <taxon>Spirochaetota</taxon>
        <taxon>Spirochaetia</taxon>
        <taxon>Spirochaetales</taxon>
        <taxon>Borreliaceae</taxon>
        <taxon>Borrelia</taxon>
    </lineage>
</organism>
<geneLocation type="plasmid" evidence="2">
    <name>unnamed</name>
</geneLocation>
<dbReference type="AlphaFoldDB" id="W5SWW9"/>
<proteinExistence type="predicted"/>
<sequence>MKKEIFNMIKIKQCSLFMIILSLIALLLVISCNQDRSAKRDGTDRATGDHTVESAGLIRKPRDTGTVGKEDLTKGDGNADLKVKINNILVAFELSDEEKQVVREIQEVVYNPDIAKYENYKTYNDRTFYKFLENLSALKVKDIIKNYLIVDQYYRYGKDLFDEAIRNATEDSSKKRLQKELEDYDYSYVFHVKKAFAHVSPLLVHSVMTSKKGGYLEYATSAIGTKLQEFRMDGAISFGRFGTLKKPDVPVGSQDTKGDDAGSDDPGTEGAGCS</sequence>
<dbReference type="NCBIfam" id="NF047534">
    <property type="entry name" value="lipo_BTA121_dup"/>
    <property type="match status" value="1"/>
</dbReference>
<evidence type="ECO:0008006" key="3">
    <source>
        <dbReference type="Google" id="ProtNLM"/>
    </source>
</evidence>
<dbReference type="HOGENOM" id="CLU_1014380_0_0_12"/>
<gene>
    <name evidence="2" type="ORF">BCO_0005807</name>
</gene>
<feature type="region of interest" description="Disordered" evidence="1">
    <location>
        <begin position="245"/>
        <end position="274"/>
    </location>
</feature>
<keyword evidence="2" id="KW-0614">Plasmid</keyword>
<evidence type="ECO:0000313" key="2">
    <source>
        <dbReference type="EMBL" id="AHH11203.1"/>
    </source>
</evidence>
<protein>
    <recommendedName>
        <fullName evidence="3">Lipoprotein</fullName>
    </recommendedName>
</protein>
<dbReference type="EMBL" id="CP005747">
    <property type="protein sequence ID" value="AHH11203.1"/>
    <property type="molecule type" value="Genomic_DNA"/>
</dbReference>
<dbReference type="PROSITE" id="PS51257">
    <property type="entry name" value="PROKAR_LIPOPROTEIN"/>
    <property type="match status" value="1"/>
</dbReference>